<proteinExistence type="predicted"/>
<organism evidence="1">
    <name type="scientific">Rhizophora mucronata</name>
    <name type="common">Asiatic mangrove</name>
    <dbReference type="NCBI Taxonomy" id="61149"/>
    <lineage>
        <taxon>Eukaryota</taxon>
        <taxon>Viridiplantae</taxon>
        <taxon>Streptophyta</taxon>
        <taxon>Embryophyta</taxon>
        <taxon>Tracheophyta</taxon>
        <taxon>Spermatophyta</taxon>
        <taxon>Magnoliopsida</taxon>
        <taxon>eudicotyledons</taxon>
        <taxon>Gunneridae</taxon>
        <taxon>Pentapetalae</taxon>
        <taxon>rosids</taxon>
        <taxon>fabids</taxon>
        <taxon>Malpighiales</taxon>
        <taxon>Rhizophoraceae</taxon>
        <taxon>Rhizophora</taxon>
    </lineage>
</organism>
<sequence length="60" mass="6861">MPQKKGLNVFTGAYDNEFLVFPFPRSISLLYLSSPNVLKTGLAIEFQHFWSLCRCSITSF</sequence>
<dbReference type="AlphaFoldDB" id="A0A2P2LMU5"/>
<name>A0A2P2LMU5_RHIMU</name>
<reference evidence="1" key="1">
    <citation type="submission" date="2018-02" db="EMBL/GenBank/DDBJ databases">
        <title>Rhizophora mucronata_Transcriptome.</title>
        <authorList>
            <person name="Meera S.P."/>
            <person name="Sreeshan A."/>
            <person name="Augustine A."/>
        </authorList>
    </citation>
    <scope>NUCLEOTIDE SEQUENCE</scope>
    <source>
        <tissue evidence="1">Leaf</tissue>
    </source>
</reference>
<accession>A0A2P2LMU5</accession>
<protein>
    <submittedName>
        <fullName evidence="1">Uncharacterized protein</fullName>
    </submittedName>
</protein>
<dbReference type="EMBL" id="GGEC01038775">
    <property type="protein sequence ID" value="MBX19259.1"/>
    <property type="molecule type" value="Transcribed_RNA"/>
</dbReference>
<evidence type="ECO:0000313" key="1">
    <source>
        <dbReference type="EMBL" id="MBX19259.1"/>
    </source>
</evidence>